<dbReference type="Proteomes" id="UP000005589">
    <property type="component" value="Unassembled WGS sequence"/>
</dbReference>
<evidence type="ECO:0000313" key="2">
    <source>
        <dbReference type="Proteomes" id="UP000005589"/>
    </source>
</evidence>
<accession>F3UNI1</accession>
<dbReference type="STRING" id="888816.HMPREF9389_0389"/>
<dbReference type="EMBL" id="AFFN01000006">
    <property type="protein sequence ID" value="EGJ43167.1"/>
    <property type="molecule type" value="Genomic_DNA"/>
</dbReference>
<sequence length="95" mass="11169">MLLGPQKVPDLSWNEKLFFQQLFDRHGGQSIWDSQCKFHTFIVAESQNFGNRQCRIRIAAEAFKRLFNILFFLKITKNQTGNRVLSCLHLNKVIK</sequence>
<name>F3UNI1_STRSA</name>
<gene>
    <name evidence="1" type="ORF">HMPREF9389_0389</name>
</gene>
<organism evidence="1 2">
    <name type="scientific">Streptococcus sanguinis SK355</name>
    <dbReference type="NCBI Taxonomy" id="888816"/>
    <lineage>
        <taxon>Bacteria</taxon>
        <taxon>Bacillati</taxon>
        <taxon>Bacillota</taxon>
        <taxon>Bacilli</taxon>
        <taxon>Lactobacillales</taxon>
        <taxon>Streptococcaceae</taxon>
        <taxon>Streptococcus</taxon>
    </lineage>
</organism>
<dbReference type="AlphaFoldDB" id="F3UNI1"/>
<reference evidence="1 2" key="1">
    <citation type="submission" date="2011-03" db="EMBL/GenBank/DDBJ databases">
        <authorList>
            <person name="Muzny D."/>
            <person name="Qin X."/>
            <person name="Deng J."/>
            <person name="Jiang H."/>
            <person name="Liu Y."/>
            <person name="Qu J."/>
            <person name="Song X.-Z."/>
            <person name="Zhang L."/>
            <person name="Thornton R."/>
            <person name="Coyle M."/>
            <person name="Francisco L."/>
            <person name="Jackson L."/>
            <person name="Javaid M."/>
            <person name="Korchina V."/>
            <person name="Kovar C."/>
            <person name="Mata R."/>
            <person name="Mathew T."/>
            <person name="Ngo R."/>
            <person name="Nguyen L."/>
            <person name="Nguyen N."/>
            <person name="Okwuonu G."/>
            <person name="Ongeri F."/>
            <person name="Pham C."/>
            <person name="Simmons D."/>
            <person name="Wilczek-Boney K."/>
            <person name="Hale W."/>
            <person name="Jakkamsetti A."/>
            <person name="Pham P."/>
            <person name="Ruth R."/>
            <person name="San Lucas F."/>
            <person name="Warren J."/>
            <person name="Zhang J."/>
            <person name="Zhao Z."/>
            <person name="Zhou C."/>
            <person name="Zhu D."/>
            <person name="Lee S."/>
            <person name="Bess C."/>
            <person name="Blankenburg K."/>
            <person name="Forbes L."/>
            <person name="Fu Q."/>
            <person name="Gubbala S."/>
            <person name="Hirani K."/>
            <person name="Jayaseelan J.C."/>
            <person name="Lara F."/>
            <person name="Munidasa M."/>
            <person name="Palculict T."/>
            <person name="Patil S."/>
            <person name="Pu L.-L."/>
            <person name="Saada N."/>
            <person name="Tang L."/>
            <person name="Weissenberger G."/>
            <person name="Zhu Y."/>
            <person name="Hemphill L."/>
            <person name="Shang Y."/>
            <person name="Youmans B."/>
            <person name="Ayvaz T."/>
            <person name="Ross M."/>
            <person name="Santibanez J."/>
            <person name="Aqrawi P."/>
            <person name="Gross S."/>
            <person name="Joshi V."/>
            <person name="Fowler G."/>
            <person name="Nazareth L."/>
            <person name="Reid J."/>
            <person name="Worley K."/>
            <person name="Petrosino J."/>
            <person name="Highlander S."/>
            <person name="Gibbs R."/>
        </authorList>
    </citation>
    <scope>NUCLEOTIDE SEQUENCE [LARGE SCALE GENOMIC DNA]</scope>
    <source>
        <strain evidence="1 2">SK355</strain>
    </source>
</reference>
<protein>
    <submittedName>
        <fullName evidence="1">Uncharacterized protein</fullName>
    </submittedName>
</protein>
<evidence type="ECO:0000313" key="1">
    <source>
        <dbReference type="EMBL" id="EGJ43167.1"/>
    </source>
</evidence>
<comment type="caution">
    <text evidence="1">The sequence shown here is derived from an EMBL/GenBank/DDBJ whole genome shotgun (WGS) entry which is preliminary data.</text>
</comment>
<dbReference type="HOGENOM" id="CLU_2371633_0_0_9"/>
<proteinExistence type="predicted"/>